<proteinExistence type="predicted"/>
<keyword evidence="2" id="KW-0732">Signal</keyword>
<dbReference type="STRING" id="1384056.N787_05585"/>
<keyword evidence="5" id="KW-1185">Reference proteome</keyword>
<reference evidence="4 5" key="1">
    <citation type="submission" date="2013-09" db="EMBL/GenBank/DDBJ databases">
        <title>Genome sequencing of Arenimonas metalli.</title>
        <authorList>
            <person name="Chen F."/>
            <person name="Wang G."/>
        </authorList>
    </citation>
    <scope>NUCLEOTIDE SEQUENCE [LARGE SCALE GENOMIC DNA]</scope>
    <source>
        <strain evidence="4 5">CF5-1</strain>
    </source>
</reference>
<evidence type="ECO:0000256" key="1">
    <source>
        <dbReference type="SAM" id="MobiDB-lite"/>
    </source>
</evidence>
<evidence type="ECO:0000256" key="2">
    <source>
        <dbReference type="SAM" id="SignalP"/>
    </source>
</evidence>
<evidence type="ECO:0000259" key="3">
    <source>
        <dbReference type="Pfam" id="PF09832"/>
    </source>
</evidence>
<dbReference type="eggNOG" id="COG3184">
    <property type="taxonomic scope" value="Bacteria"/>
</dbReference>
<dbReference type="EMBL" id="AVCK01000064">
    <property type="protein sequence ID" value="KFN41544.1"/>
    <property type="molecule type" value="Genomic_DNA"/>
</dbReference>
<accession>A0A091ARF1</accession>
<dbReference type="RefSeq" id="WP_034215303.1">
    <property type="nucleotide sequence ID" value="NZ_AVCK01000064.1"/>
</dbReference>
<dbReference type="InterPro" id="IPR018637">
    <property type="entry name" value="DUF2059"/>
</dbReference>
<feature type="chain" id="PRO_5001870821" description="DUF2059 domain-containing protein" evidence="2">
    <location>
        <begin position="24"/>
        <end position="177"/>
    </location>
</feature>
<dbReference type="Pfam" id="PF09832">
    <property type="entry name" value="DUF2059"/>
    <property type="match status" value="1"/>
</dbReference>
<dbReference type="AlphaFoldDB" id="A0A091ARF1"/>
<sequence length="177" mass="19288">MTLVRRLLCTLLLALPLAAAAQAAAPPAADAETRKEALRLLDAMDMDTQLAGALKVMMDMQLQEKPELVRYRSVMEAFFAKHMSYDALREPLVELYAQEFTADEMRAASDFYSTPAGKTFLAKMPRMMQLGGELGQRQVMENMGELVAALQAEDARLAEEAGASGADDAADAPSNEK</sequence>
<comment type="caution">
    <text evidence="4">The sequence shown here is derived from an EMBL/GenBank/DDBJ whole genome shotgun (WGS) entry which is preliminary data.</text>
</comment>
<name>A0A091ARF1_9GAMM</name>
<protein>
    <recommendedName>
        <fullName evidence="3">DUF2059 domain-containing protein</fullName>
    </recommendedName>
</protein>
<dbReference type="OrthoDB" id="490569at2"/>
<feature type="signal peptide" evidence="2">
    <location>
        <begin position="1"/>
        <end position="23"/>
    </location>
</feature>
<evidence type="ECO:0000313" key="4">
    <source>
        <dbReference type="EMBL" id="KFN41544.1"/>
    </source>
</evidence>
<feature type="region of interest" description="Disordered" evidence="1">
    <location>
        <begin position="157"/>
        <end position="177"/>
    </location>
</feature>
<gene>
    <name evidence="4" type="ORF">N787_05585</name>
</gene>
<dbReference type="PATRIC" id="fig|1384056.3.peg.2631"/>
<dbReference type="PROSITE" id="PS51318">
    <property type="entry name" value="TAT"/>
    <property type="match status" value="1"/>
</dbReference>
<organism evidence="4 5">
    <name type="scientific">Arenimonas metalli CF5-1</name>
    <dbReference type="NCBI Taxonomy" id="1384056"/>
    <lineage>
        <taxon>Bacteria</taxon>
        <taxon>Pseudomonadati</taxon>
        <taxon>Pseudomonadota</taxon>
        <taxon>Gammaproteobacteria</taxon>
        <taxon>Lysobacterales</taxon>
        <taxon>Lysobacteraceae</taxon>
        <taxon>Arenimonas</taxon>
    </lineage>
</organism>
<feature type="domain" description="DUF2059" evidence="3">
    <location>
        <begin position="86"/>
        <end position="142"/>
    </location>
</feature>
<evidence type="ECO:0000313" key="5">
    <source>
        <dbReference type="Proteomes" id="UP000029393"/>
    </source>
</evidence>
<dbReference type="InterPro" id="IPR006311">
    <property type="entry name" value="TAT_signal"/>
</dbReference>
<dbReference type="Proteomes" id="UP000029393">
    <property type="component" value="Unassembled WGS sequence"/>
</dbReference>